<dbReference type="VEuPathDB" id="TriTrypDB:BSAL_72535"/>
<keyword evidence="2" id="KW-0472">Membrane</keyword>
<keyword evidence="2" id="KW-0812">Transmembrane</keyword>
<evidence type="ECO:0000313" key="3">
    <source>
        <dbReference type="EMBL" id="CUG06399.1"/>
    </source>
</evidence>
<evidence type="ECO:0000256" key="1">
    <source>
        <dbReference type="SAM" id="MobiDB-lite"/>
    </source>
</evidence>
<name>A0A0S4IT48_BODSA</name>
<feature type="non-terminal residue" evidence="3">
    <location>
        <position position="185"/>
    </location>
</feature>
<keyword evidence="4" id="KW-1185">Reference proteome</keyword>
<feature type="transmembrane region" description="Helical" evidence="2">
    <location>
        <begin position="147"/>
        <end position="164"/>
    </location>
</feature>
<protein>
    <submittedName>
        <fullName evidence="3">Membrane-associated protein, putative</fullName>
    </submittedName>
</protein>
<dbReference type="EMBL" id="CYKH01000586">
    <property type="protein sequence ID" value="CUG06399.1"/>
    <property type="molecule type" value="Genomic_DNA"/>
</dbReference>
<evidence type="ECO:0000256" key="2">
    <source>
        <dbReference type="SAM" id="Phobius"/>
    </source>
</evidence>
<reference evidence="4" key="1">
    <citation type="submission" date="2015-09" db="EMBL/GenBank/DDBJ databases">
        <authorList>
            <consortium name="Pathogen Informatics"/>
        </authorList>
    </citation>
    <scope>NUCLEOTIDE SEQUENCE [LARGE SCALE GENOMIC DNA]</scope>
    <source>
        <strain evidence="4">Lake Konstanz</strain>
    </source>
</reference>
<accession>A0A0S4IT48</accession>
<sequence length="185" mass="20357">MQPATEVRSEALSFLETPFKVSSLVSKKALGASMIVVFFSLFWFLGSARSEPKPLRSADTLPPQTPEPTALLGPIPSARPAPDAISEAPAERSVPHRSLSLMHRVEDPTPTSNLFSNTRNCWDGVQRTRNHSVVRYLTTHKISKRKGLTSIMLMAASMFAYASMDNRAVTFPKKSPVAMESLIDL</sequence>
<gene>
    <name evidence="3" type="ORF">BSAL_72535</name>
</gene>
<evidence type="ECO:0000313" key="4">
    <source>
        <dbReference type="Proteomes" id="UP000051952"/>
    </source>
</evidence>
<organism evidence="3 4">
    <name type="scientific">Bodo saltans</name>
    <name type="common">Flagellated protozoan</name>
    <dbReference type="NCBI Taxonomy" id="75058"/>
    <lineage>
        <taxon>Eukaryota</taxon>
        <taxon>Discoba</taxon>
        <taxon>Euglenozoa</taxon>
        <taxon>Kinetoplastea</taxon>
        <taxon>Metakinetoplastina</taxon>
        <taxon>Eubodonida</taxon>
        <taxon>Bodonidae</taxon>
        <taxon>Bodo</taxon>
    </lineage>
</organism>
<keyword evidence="2" id="KW-1133">Transmembrane helix</keyword>
<feature type="region of interest" description="Disordered" evidence="1">
    <location>
        <begin position="54"/>
        <end position="92"/>
    </location>
</feature>
<feature type="transmembrane region" description="Helical" evidence="2">
    <location>
        <begin position="29"/>
        <end position="46"/>
    </location>
</feature>
<proteinExistence type="predicted"/>
<dbReference type="Proteomes" id="UP000051952">
    <property type="component" value="Unassembled WGS sequence"/>
</dbReference>
<dbReference type="AlphaFoldDB" id="A0A0S4IT48"/>